<dbReference type="InterPro" id="IPR016181">
    <property type="entry name" value="Acyl_CoA_acyltransferase"/>
</dbReference>
<name>A0ABT2D4I7_9BURK</name>
<dbReference type="PANTHER" id="PTHR43877">
    <property type="entry name" value="AMINOALKYLPHOSPHONATE N-ACETYLTRANSFERASE-RELATED-RELATED"/>
    <property type="match status" value="1"/>
</dbReference>
<keyword evidence="2" id="KW-0012">Acyltransferase</keyword>
<evidence type="ECO:0000313" key="5">
    <source>
        <dbReference type="Proteomes" id="UP001204621"/>
    </source>
</evidence>
<evidence type="ECO:0000256" key="1">
    <source>
        <dbReference type="ARBA" id="ARBA00022679"/>
    </source>
</evidence>
<dbReference type="Gene3D" id="3.40.630.30">
    <property type="match status" value="1"/>
</dbReference>
<reference evidence="4 5" key="1">
    <citation type="submission" date="2022-08" db="EMBL/GenBank/DDBJ databases">
        <title>Reclassification of Massilia species as members of the genera Telluria, Duganella, Pseudoduganella, Mokoshia gen. nov. and Zemynaea gen. nov. using orthogonal and non-orthogonal genome-based approaches.</title>
        <authorList>
            <person name="Bowman J.P."/>
        </authorList>
    </citation>
    <scope>NUCLEOTIDE SEQUENCE [LARGE SCALE GENOMIC DNA]</scope>
    <source>
        <strain evidence="4 5">JCM 31606</strain>
    </source>
</reference>
<keyword evidence="5" id="KW-1185">Reference proteome</keyword>
<dbReference type="InterPro" id="IPR000182">
    <property type="entry name" value="GNAT_dom"/>
</dbReference>
<feature type="domain" description="N-acetyltransferase" evidence="3">
    <location>
        <begin position="3"/>
        <end position="149"/>
    </location>
</feature>
<evidence type="ECO:0000256" key="2">
    <source>
        <dbReference type="ARBA" id="ARBA00023315"/>
    </source>
</evidence>
<gene>
    <name evidence="4" type="ORF">NX778_24080</name>
</gene>
<evidence type="ECO:0000313" key="4">
    <source>
        <dbReference type="EMBL" id="MCS0661155.1"/>
    </source>
</evidence>
<dbReference type="SUPFAM" id="SSF55729">
    <property type="entry name" value="Acyl-CoA N-acyltransferases (Nat)"/>
    <property type="match status" value="1"/>
</dbReference>
<dbReference type="InterPro" id="IPR050832">
    <property type="entry name" value="Bact_Acetyltransf"/>
</dbReference>
<organism evidence="4 5">
    <name type="scientific">Massilia terrae</name>
    <dbReference type="NCBI Taxonomy" id="1811224"/>
    <lineage>
        <taxon>Bacteria</taxon>
        <taxon>Pseudomonadati</taxon>
        <taxon>Pseudomonadota</taxon>
        <taxon>Betaproteobacteria</taxon>
        <taxon>Burkholderiales</taxon>
        <taxon>Oxalobacteraceae</taxon>
        <taxon>Telluria group</taxon>
        <taxon>Massilia</taxon>
    </lineage>
</organism>
<dbReference type="Proteomes" id="UP001204621">
    <property type="component" value="Unassembled WGS sequence"/>
</dbReference>
<keyword evidence="1" id="KW-0808">Transferase</keyword>
<dbReference type="PROSITE" id="PS51186">
    <property type="entry name" value="GNAT"/>
    <property type="match status" value="1"/>
</dbReference>
<dbReference type="EMBL" id="JANUGU010000014">
    <property type="protein sequence ID" value="MCS0661155.1"/>
    <property type="molecule type" value="Genomic_DNA"/>
</dbReference>
<dbReference type="RefSeq" id="WP_258814352.1">
    <property type="nucleotide sequence ID" value="NZ_JANUGU010000014.1"/>
</dbReference>
<dbReference type="Pfam" id="PF00583">
    <property type="entry name" value="Acetyltransf_1"/>
    <property type="match status" value="1"/>
</dbReference>
<comment type="caution">
    <text evidence="4">The sequence shown here is derived from an EMBL/GenBank/DDBJ whole genome shotgun (WGS) entry which is preliminary data.</text>
</comment>
<evidence type="ECO:0000259" key="3">
    <source>
        <dbReference type="PROSITE" id="PS51186"/>
    </source>
</evidence>
<dbReference type="CDD" id="cd04301">
    <property type="entry name" value="NAT_SF"/>
    <property type="match status" value="1"/>
</dbReference>
<proteinExistence type="predicted"/>
<sequence length="149" mass="16512">MDWAVRPAAPDDAAFLANLFRSTRPELAMLPDGLAGMLIAQQQHSQDLGYRQAFPHAQTLVIEAGGEPAGKLVLDEQRQQLRVVDLAVAPPFRGRGLATAVLRQLHQAGRDLVLSVAHDNLAAIRLYHALGFEEESRDEVRAEMRWRAQ</sequence>
<protein>
    <submittedName>
        <fullName evidence="4">GNAT family N-acetyltransferase</fullName>
    </submittedName>
</protein>
<accession>A0ABT2D4I7</accession>